<evidence type="ECO:0000256" key="2">
    <source>
        <dbReference type="ARBA" id="ARBA00022695"/>
    </source>
</evidence>
<proteinExistence type="predicted"/>
<dbReference type="Gene3D" id="1.10.340.70">
    <property type="match status" value="1"/>
</dbReference>
<dbReference type="Pfam" id="PF24626">
    <property type="entry name" value="SH3_Tf2-1"/>
    <property type="match status" value="1"/>
</dbReference>
<dbReference type="PANTHER" id="PTHR35046">
    <property type="entry name" value="ZINC KNUCKLE (CCHC-TYPE) FAMILY PROTEIN"/>
    <property type="match status" value="1"/>
</dbReference>
<evidence type="ECO:0000256" key="4">
    <source>
        <dbReference type="ARBA" id="ARBA00022759"/>
    </source>
</evidence>
<dbReference type="InterPro" id="IPR041588">
    <property type="entry name" value="Integrase_H2C2"/>
</dbReference>
<dbReference type="Pfam" id="PF17921">
    <property type="entry name" value="Integrase_H2C2"/>
    <property type="match status" value="1"/>
</dbReference>
<name>A0A1J3E356_NOCCA</name>
<dbReference type="InterPro" id="IPR001584">
    <property type="entry name" value="Integrase_cat-core"/>
</dbReference>
<dbReference type="FunFam" id="3.30.420.10:FF:000032">
    <property type="entry name" value="Retrovirus-related Pol polyprotein from transposon 297-like Protein"/>
    <property type="match status" value="1"/>
</dbReference>
<feature type="domain" description="Integrase catalytic" evidence="8">
    <location>
        <begin position="229"/>
        <end position="389"/>
    </location>
</feature>
<dbReference type="GO" id="GO:0003964">
    <property type="term" value="F:RNA-directed DNA polymerase activity"/>
    <property type="evidence" value="ECO:0007669"/>
    <property type="project" value="UniProtKB-KW"/>
</dbReference>
<organism evidence="9">
    <name type="scientific">Noccaea caerulescens</name>
    <name type="common">Alpine penny-cress</name>
    <name type="synonym">Thlaspi caerulescens</name>
    <dbReference type="NCBI Taxonomy" id="107243"/>
    <lineage>
        <taxon>Eukaryota</taxon>
        <taxon>Viridiplantae</taxon>
        <taxon>Streptophyta</taxon>
        <taxon>Embryophyta</taxon>
        <taxon>Tracheophyta</taxon>
        <taxon>Spermatophyta</taxon>
        <taxon>Magnoliopsida</taxon>
        <taxon>eudicotyledons</taxon>
        <taxon>Gunneridae</taxon>
        <taxon>Pentapetalae</taxon>
        <taxon>rosids</taxon>
        <taxon>malvids</taxon>
        <taxon>Brassicales</taxon>
        <taxon>Brassicaceae</taxon>
        <taxon>Coluteocarpeae</taxon>
        <taxon>Noccaea</taxon>
    </lineage>
</organism>
<dbReference type="SUPFAM" id="SSF56672">
    <property type="entry name" value="DNA/RNA polymerases"/>
    <property type="match status" value="1"/>
</dbReference>
<dbReference type="GO" id="GO:0003676">
    <property type="term" value="F:nucleic acid binding"/>
    <property type="evidence" value="ECO:0007669"/>
    <property type="project" value="InterPro"/>
</dbReference>
<dbReference type="SUPFAM" id="SSF53098">
    <property type="entry name" value="Ribonuclease H-like"/>
    <property type="match status" value="1"/>
</dbReference>
<dbReference type="GO" id="GO:0015074">
    <property type="term" value="P:DNA integration"/>
    <property type="evidence" value="ECO:0007669"/>
    <property type="project" value="InterPro"/>
</dbReference>
<keyword evidence="6" id="KW-0695">RNA-directed DNA polymerase</keyword>
<feature type="coiled-coil region" evidence="7">
    <location>
        <begin position="413"/>
        <end position="444"/>
    </location>
</feature>
<keyword evidence="3" id="KW-0540">Nuclease</keyword>
<dbReference type="InterPro" id="IPR056924">
    <property type="entry name" value="SH3_Tf2-1"/>
</dbReference>
<keyword evidence="7" id="KW-0175">Coiled coil</keyword>
<keyword evidence="1" id="KW-0808">Transferase</keyword>
<dbReference type="InterPro" id="IPR043502">
    <property type="entry name" value="DNA/RNA_pol_sf"/>
</dbReference>
<gene>
    <name evidence="9" type="ORF">GA_TR9849_c2_g1_i1_g.32569</name>
</gene>
<protein>
    <submittedName>
        <fullName evidence="9">Transposon Ty3-I Gag-Pol polyprotein</fullName>
    </submittedName>
</protein>
<evidence type="ECO:0000256" key="5">
    <source>
        <dbReference type="ARBA" id="ARBA00022801"/>
    </source>
</evidence>
<keyword evidence="4" id="KW-0255">Endonuclease</keyword>
<dbReference type="GO" id="GO:0016787">
    <property type="term" value="F:hydrolase activity"/>
    <property type="evidence" value="ECO:0007669"/>
    <property type="project" value="UniProtKB-KW"/>
</dbReference>
<dbReference type="Pfam" id="PF00665">
    <property type="entry name" value="rve"/>
    <property type="match status" value="1"/>
</dbReference>
<dbReference type="FunFam" id="1.10.340.70:FF:000001">
    <property type="entry name" value="Retrovirus-related Pol polyprotein from transposon gypsy-like Protein"/>
    <property type="match status" value="1"/>
</dbReference>
<evidence type="ECO:0000256" key="7">
    <source>
        <dbReference type="SAM" id="Coils"/>
    </source>
</evidence>
<accession>A0A1J3E356</accession>
<dbReference type="InterPro" id="IPR012337">
    <property type="entry name" value="RNaseH-like_sf"/>
</dbReference>
<evidence type="ECO:0000256" key="1">
    <source>
        <dbReference type="ARBA" id="ARBA00022679"/>
    </source>
</evidence>
<dbReference type="PROSITE" id="PS50994">
    <property type="entry name" value="INTEGRASE"/>
    <property type="match status" value="1"/>
</dbReference>
<evidence type="ECO:0000256" key="3">
    <source>
        <dbReference type="ARBA" id="ARBA00022722"/>
    </source>
</evidence>
<dbReference type="GO" id="GO:0004519">
    <property type="term" value="F:endonuclease activity"/>
    <property type="evidence" value="ECO:0007669"/>
    <property type="project" value="UniProtKB-KW"/>
</dbReference>
<evidence type="ECO:0000256" key="6">
    <source>
        <dbReference type="ARBA" id="ARBA00022918"/>
    </source>
</evidence>
<keyword evidence="2" id="KW-0548">Nucleotidyltransferase</keyword>
<dbReference type="EMBL" id="GEVI01007640">
    <property type="protein sequence ID" value="JAU24680.1"/>
    <property type="molecule type" value="Transcribed_RNA"/>
</dbReference>
<dbReference type="PANTHER" id="PTHR35046:SF9">
    <property type="entry name" value="RNA-DIRECTED DNA POLYMERASE"/>
    <property type="match status" value="1"/>
</dbReference>
<dbReference type="InterPro" id="IPR041373">
    <property type="entry name" value="RT_RNaseH"/>
</dbReference>
<dbReference type="Gene3D" id="3.30.420.10">
    <property type="entry name" value="Ribonuclease H-like superfamily/Ribonuclease H"/>
    <property type="match status" value="1"/>
</dbReference>
<dbReference type="Pfam" id="PF17917">
    <property type="entry name" value="RT_RNaseH"/>
    <property type="match status" value="1"/>
</dbReference>
<dbReference type="AlphaFoldDB" id="A0A1J3E356"/>
<evidence type="ECO:0000313" key="9">
    <source>
        <dbReference type="EMBL" id="JAU24680.1"/>
    </source>
</evidence>
<keyword evidence="5" id="KW-0378">Hydrolase</keyword>
<dbReference type="InterPro" id="IPR036397">
    <property type="entry name" value="RNaseH_sf"/>
</dbReference>
<evidence type="ECO:0000259" key="8">
    <source>
        <dbReference type="PROSITE" id="PS50994"/>
    </source>
</evidence>
<reference evidence="9" key="1">
    <citation type="submission" date="2016-07" db="EMBL/GenBank/DDBJ databases">
        <title>De novo transcriptome assembly of four accessions of the metal hyperaccumulator plant Noccaea caerulescens.</title>
        <authorList>
            <person name="Blande D."/>
            <person name="Halimaa P."/>
            <person name="Tervahauta A.I."/>
            <person name="Aarts M.G."/>
            <person name="Karenlampi S.O."/>
        </authorList>
    </citation>
    <scope>NUCLEOTIDE SEQUENCE</scope>
</reference>
<sequence length="593" mass="68173">MQEKKPIAFFSEKLGGATPNYPTYDKELYALVRALQTWQHYLWPKEFVIHTDHQSLRHLKSQQKLNKRHARWMEFVETFPYVIQYKKGKENVVADALSRRYALISTLDAKILGFEMIKGAYANDSDFQEVFLSCEKFASGKYFRSDGFLFYENRLCIPNSSLRDLLVREAHGGGLMGHFGIAKTLSIVQDHFFWPHMKRDVERVCNRCTTCKLSKSTGQSQGMYTPLPIPSAPWTDISMDFVLGLPRTRKGSDSVFVVVDRFSKMAHFIPCHKTDDASNIADLFFREIVRLHGMPRTIVSDRDTKFLSYFWKTLWTKLGTKHCFSTTCHPQSDGQTEVVNRTLGTLLRAVIKKNLKTWEDCLPHVEFAYNHAVHSATLFSPFQLVYGFNPLTPLDLTPLPLSERVSMDGQKKAELVKKMHKKAKQNIEQKTEQYRKHANKKRNKRTYEPGDLVWIYLRKDRFPKERKSKLLPRVDRPFTVLEKINDNAYKIDIQGKYAVSSSFNVADIIPYVADEADLRTSPFQVEGDDVIKDTHALDEVPEAALVIPEGPITRSKAKRIAGAIQKILDDVRIMEECQLTHGALVSISFMDST</sequence>
<dbReference type="CDD" id="cd09274">
    <property type="entry name" value="RNase_HI_RT_Ty3"/>
    <property type="match status" value="1"/>
</dbReference>